<evidence type="ECO:0000313" key="1">
    <source>
        <dbReference type="EMBL" id="KEH40478.1"/>
    </source>
</evidence>
<reference evidence="1 3" key="1">
    <citation type="journal article" date="2011" name="Nature">
        <title>The Medicago genome provides insight into the evolution of rhizobial symbioses.</title>
        <authorList>
            <person name="Young N.D."/>
            <person name="Debelle F."/>
            <person name="Oldroyd G.E."/>
            <person name="Geurts R."/>
            <person name="Cannon S.B."/>
            <person name="Udvardi M.K."/>
            <person name="Benedito V.A."/>
            <person name="Mayer K.F."/>
            <person name="Gouzy J."/>
            <person name="Schoof H."/>
            <person name="Van de Peer Y."/>
            <person name="Proost S."/>
            <person name="Cook D.R."/>
            <person name="Meyers B.C."/>
            <person name="Spannagl M."/>
            <person name="Cheung F."/>
            <person name="De Mita S."/>
            <person name="Krishnakumar V."/>
            <person name="Gundlach H."/>
            <person name="Zhou S."/>
            <person name="Mudge J."/>
            <person name="Bharti A.K."/>
            <person name="Murray J.D."/>
            <person name="Naoumkina M.A."/>
            <person name="Rosen B."/>
            <person name="Silverstein K.A."/>
            <person name="Tang H."/>
            <person name="Rombauts S."/>
            <person name="Zhao P.X."/>
            <person name="Zhou P."/>
            <person name="Barbe V."/>
            <person name="Bardou P."/>
            <person name="Bechner M."/>
            <person name="Bellec A."/>
            <person name="Berger A."/>
            <person name="Berges H."/>
            <person name="Bidwell S."/>
            <person name="Bisseling T."/>
            <person name="Choisne N."/>
            <person name="Couloux A."/>
            <person name="Denny R."/>
            <person name="Deshpande S."/>
            <person name="Dai X."/>
            <person name="Doyle J.J."/>
            <person name="Dudez A.M."/>
            <person name="Farmer A.D."/>
            <person name="Fouteau S."/>
            <person name="Franken C."/>
            <person name="Gibelin C."/>
            <person name="Gish J."/>
            <person name="Goldstein S."/>
            <person name="Gonzalez A.J."/>
            <person name="Green P.J."/>
            <person name="Hallab A."/>
            <person name="Hartog M."/>
            <person name="Hua A."/>
            <person name="Humphray S.J."/>
            <person name="Jeong D.H."/>
            <person name="Jing Y."/>
            <person name="Jocker A."/>
            <person name="Kenton S.M."/>
            <person name="Kim D.J."/>
            <person name="Klee K."/>
            <person name="Lai H."/>
            <person name="Lang C."/>
            <person name="Lin S."/>
            <person name="Macmil S.L."/>
            <person name="Magdelenat G."/>
            <person name="Matthews L."/>
            <person name="McCorrison J."/>
            <person name="Monaghan E.L."/>
            <person name="Mun J.H."/>
            <person name="Najar F.Z."/>
            <person name="Nicholson C."/>
            <person name="Noirot C."/>
            <person name="O'Bleness M."/>
            <person name="Paule C.R."/>
            <person name="Poulain J."/>
            <person name="Prion F."/>
            <person name="Qin B."/>
            <person name="Qu C."/>
            <person name="Retzel E.F."/>
            <person name="Riddle C."/>
            <person name="Sallet E."/>
            <person name="Samain S."/>
            <person name="Samson N."/>
            <person name="Sanders I."/>
            <person name="Saurat O."/>
            <person name="Scarpelli C."/>
            <person name="Schiex T."/>
            <person name="Segurens B."/>
            <person name="Severin A.J."/>
            <person name="Sherrier D.J."/>
            <person name="Shi R."/>
            <person name="Sims S."/>
            <person name="Singer S.R."/>
            <person name="Sinharoy S."/>
            <person name="Sterck L."/>
            <person name="Viollet A."/>
            <person name="Wang B.B."/>
            <person name="Wang K."/>
            <person name="Wang M."/>
            <person name="Wang X."/>
            <person name="Warfsmann J."/>
            <person name="Weissenbach J."/>
            <person name="White D.D."/>
            <person name="White J.D."/>
            <person name="Wiley G.B."/>
            <person name="Wincker P."/>
            <person name="Xing Y."/>
            <person name="Yang L."/>
            <person name="Yao Z."/>
            <person name="Ying F."/>
            <person name="Zhai J."/>
            <person name="Zhou L."/>
            <person name="Zuber A."/>
            <person name="Denarie J."/>
            <person name="Dixon R.A."/>
            <person name="May G.D."/>
            <person name="Schwartz D.C."/>
            <person name="Rogers J."/>
            <person name="Quetier F."/>
            <person name="Town C.D."/>
            <person name="Roe B.A."/>
        </authorList>
    </citation>
    <scope>NUCLEOTIDE SEQUENCE [LARGE SCALE GENOMIC DNA]</scope>
    <source>
        <strain evidence="1">A17</strain>
        <strain evidence="2 3">cv. Jemalong A17</strain>
    </source>
</reference>
<dbReference type="Proteomes" id="UP000002051">
    <property type="component" value="Unassembled WGS sequence"/>
</dbReference>
<gene>
    <name evidence="1" type="ordered locus">MTR_1g029480</name>
</gene>
<protein>
    <submittedName>
        <fullName evidence="1 2">Uncharacterized protein</fullName>
    </submittedName>
</protein>
<reference evidence="1 3" key="2">
    <citation type="journal article" date="2014" name="BMC Genomics">
        <title>An improved genome release (version Mt4.0) for the model legume Medicago truncatula.</title>
        <authorList>
            <person name="Tang H."/>
            <person name="Krishnakumar V."/>
            <person name="Bidwell S."/>
            <person name="Rosen B."/>
            <person name="Chan A."/>
            <person name="Zhou S."/>
            <person name="Gentzbittel L."/>
            <person name="Childs K.L."/>
            <person name="Yandell M."/>
            <person name="Gundlach H."/>
            <person name="Mayer K.F."/>
            <person name="Schwartz D.C."/>
            <person name="Town C.D."/>
        </authorList>
    </citation>
    <scope>GENOME REANNOTATION</scope>
    <source>
        <strain evidence="1">A17</strain>
        <strain evidence="2 3">cv. Jemalong A17</strain>
    </source>
</reference>
<accession>A0A072VGD3</accession>
<dbReference type="AlphaFoldDB" id="A0A072VGD3"/>
<dbReference type="EMBL" id="CM001217">
    <property type="protein sequence ID" value="KEH40478.1"/>
    <property type="molecule type" value="Genomic_DNA"/>
</dbReference>
<evidence type="ECO:0000313" key="3">
    <source>
        <dbReference type="Proteomes" id="UP000002051"/>
    </source>
</evidence>
<reference evidence="2" key="3">
    <citation type="submission" date="2015-04" db="UniProtKB">
        <authorList>
            <consortium name="EnsemblPlants"/>
        </authorList>
    </citation>
    <scope>IDENTIFICATION</scope>
    <source>
        <strain evidence="2">cv. Jemalong A17</strain>
    </source>
</reference>
<sequence>MERKAKGNGASSIDSLVDVYDEENDTFSELPINNNVNGIRSVKSHPKYVRIVISSVGVGQIHSSSVLNVNMMLDFFD</sequence>
<name>A0A072VGD3_MEDTR</name>
<evidence type="ECO:0000313" key="2">
    <source>
        <dbReference type="EnsemblPlants" id="KEH40478"/>
    </source>
</evidence>
<proteinExistence type="predicted"/>
<dbReference type="EnsemblPlants" id="KEH40478">
    <property type="protein sequence ID" value="KEH40478"/>
    <property type="gene ID" value="MTR_1g029480"/>
</dbReference>
<dbReference type="HOGENOM" id="CLU_2641772_0_0_1"/>
<keyword evidence="3" id="KW-1185">Reference proteome</keyword>
<organism evidence="1 3">
    <name type="scientific">Medicago truncatula</name>
    <name type="common">Barrel medic</name>
    <name type="synonym">Medicago tribuloides</name>
    <dbReference type="NCBI Taxonomy" id="3880"/>
    <lineage>
        <taxon>Eukaryota</taxon>
        <taxon>Viridiplantae</taxon>
        <taxon>Streptophyta</taxon>
        <taxon>Embryophyta</taxon>
        <taxon>Tracheophyta</taxon>
        <taxon>Spermatophyta</taxon>
        <taxon>Magnoliopsida</taxon>
        <taxon>eudicotyledons</taxon>
        <taxon>Gunneridae</taxon>
        <taxon>Pentapetalae</taxon>
        <taxon>rosids</taxon>
        <taxon>fabids</taxon>
        <taxon>Fabales</taxon>
        <taxon>Fabaceae</taxon>
        <taxon>Papilionoideae</taxon>
        <taxon>50 kb inversion clade</taxon>
        <taxon>NPAAA clade</taxon>
        <taxon>Hologalegina</taxon>
        <taxon>IRL clade</taxon>
        <taxon>Trifolieae</taxon>
        <taxon>Medicago</taxon>
    </lineage>
</organism>